<dbReference type="PRINTS" id="PR00625">
    <property type="entry name" value="JDOMAIN"/>
</dbReference>
<evidence type="ECO:0000313" key="3">
    <source>
        <dbReference type="EMBL" id="KAG5500452.1"/>
    </source>
</evidence>
<dbReference type="PANTHER" id="PTHR44743:SF10">
    <property type="entry name" value="J DOMAIN-CONTAINING PROTEIN"/>
    <property type="match status" value="1"/>
</dbReference>
<dbReference type="Proteomes" id="UP000674318">
    <property type="component" value="Chromosome 28"/>
</dbReference>
<comment type="caution">
    <text evidence="3">The sequence shown here is derived from an EMBL/GenBank/DDBJ whole genome shotgun (WGS) entry which is preliminary data.</text>
</comment>
<dbReference type="PROSITE" id="PS50076">
    <property type="entry name" value="DNAJ_2"/>
    <property type="match status" value="1"/>
</dbReference>
<dbReference type="InterPro" id="IPR036869">
    <property type="entry name" value="J_dom_sf"/>
</dbReference>
<gene>
    <name evidence="3" type="ORF">JKF63_03545</name>
</gene>
<accession>A0A836L855</accession>
<name>A0A836L855_9TRYP</name>
<dbReference type="InterPro" id="IPR018253">
    <property type="entry name" value="DnaJ_domain_CS"/>
</dbReference>
<feature type="domain" description="J" evidence="2">
    <location>
        <begin position="9"/>
        <end position="80"/>
    </location>
</feature>
<feature type="compositionally biased region" description="Polar residues" evidence="1">
    <location>
        <begin position="116"/>
        <end position="131"/>
    </location>
</feature>
<dbReference type="Pfam" id="PF00226">
    <property type="entry name" value="DnaJ"/>
    <property type="match status" value="1"/>
</dbReference>
<feature type="compositionally biased region" description="Acidic residues" evidence="1">
    <location>
        <begin position="141"/>
        <end position="152"/>
    </location>
</feature>
<dbReference type="RefSeq" id="XP_067755786.1">
    <property type="nucleotide sequence ID" value="XM_067899547.1"/>
</dbReference>
<dbReference type="PANTHER" id="PTHR44743">
    <property type="entry name" value="PUTATIVE, EXPRESSED-RELATED"/>
    <property type="match status" value="1"/>
</dbReference>
<dbReference type="AlphaFoldDB" id="A0A836L855"/>
<evidence type="ECO:0000256" key="1">
    <source>
        <dbReference type="SAM" id="MobiDB-lite"/>
    </source>
</evidence>
<organism evidence="3 4">
    <name type="scientific">Porcisia hertigi</name>
    <dbReference type="NCBI Taxonomy" id="2761500"/>
    <lineage>
        <taxon>Eukaryota</taxon>
        <taxon>Discoba</taxon>
        <taxon>Euglenozoa</taxon>
        <taxon>Kinetoplastea</taxon>
        <taxon>Metakinetoplastina</taxon>
        <taxon>Trypanosomatida</taxon>
        <taxon>Trypanosomatidae</taxon>
        <taxon>Leishmaniinae</taxon>
        <taxon>Porcisia</taxon>
    </lineage>
</organism>
<dbReference type="SMART" id="SM00271">
    <property type="entry name" value="DnaJ"/>
    <property type="match status" value="1"/>
</dbReference>
<dbReference type="InterPro" id="IPR001623">
    <property type="entry name" value="DnaJ_domain"/>
</dbReference>
<feature type="region of interest" description="Disordered" evidence="1">
    <location>
        <begin position="105"/>
        <end position="155"/>
    </location>
</feature>
<dbReference type="PROSITE" id="PS00636">
    <property type="entry name" value="DNAJ_1"/>
    <property type="match status" value="1"/>
</dbReference>
<dbReference type="GeneID" id="94289624"/>
<proteinExistence type="predicted"/>
<evidence type="ECO:0000313" key="4">
    <source>
        <dbReference type="Proteomes" id="UP000674318"/>
    </source>
</evidence>
<sequence>MQSKANAPPHYECLGVDPSIDAADLARHYKKLSLQLHPDRAAYRNDPANEAHVQARYQCITEAYAVLSDPEKRSAYDAAHGVNFRSRLVRLQGVIDGHKAMEQQRTATGRDAGGSSCVSSPTVLQPGTQHQHAAPQRDPAEDSDDDDEEYDPNEFAAPFCGERHLDGLHGTHIDSSSDVHEGDDCMARLFSLKLRLGVEAAPRTCHGVPVTQYQEVVLTRALGSKAPPYARTWGLIFDKNELVGLDGDDPEGLESIGGMAAIPFPSVVQRINDTMVHSTTDVPRLLSRLYDAEPARGATVGATTVPAASPDGAHTCKSEDLCEARAEASTASPAPSTEQLRLLLAYSTVAYDLVGEVHLLQDNDVLARLVPSWCVVPQLRPLIRDATVRCVNEKQVRSVTELRAALRVALRDEEGEGAVQVVKRARTSRSVAVQFCQLPFL</sequence>
<protein>
    <recommendedName>
        <fullName evidence="2">J domain-containing protein</fullName>
    </recommendedName>
</protein>
<dbReference type="EMBL" id="JAFJZO010000028">
    <property type="protein sequence ID" value="KAG5500452.1"/>
    <property type="molecule type" value="Genomic_DNA"/>
</dbReference>
<dbReference type="OrthoDB" id="445556at2759"/>
<dbReference type="Gene3D" id="1.10.287.110">
    <property type="entry name" value="DnaJ domain"/>
    <property type="match status" value="1"/>
</dbReference>
<reference evidence="3 4" key="1">
    <citation type="submission" date="2021-02" db="EMBL/GenBank/DDBJ databases">
        <title>Porcisia hertigi Genome sequencing and assembly.</title>
        <authorList>
            <person name="Almutairi H."/>
            <person name="Gatherer D."/>
        </authorList>
    </citation>
    <scope>NUCLEOTIDE SEQUENCE [LARGE SCALE GENOMIC DNA]</scope>
    <source>
        <strain evidence="3 4">C119</strain>
    </source>
</reference>
<dbReference type="CDD" id="cd06257">
    <property type="entry name" value="DnaJ"/>
    <property type="match status" value="1"/>
</dbReference>
<evidence type="ECO:0000259" key="2">
    <source>
        <dbReference type="PROSITE" id="PS50076"/>
    </source>
</evidence>
<dbReference type="KEGG" id="phet:94289624"/>
<keyword evidence="4" id="KW-1185">Reference proteome</keyword>
<dbReference type="SUPFAM" id="SSF46565">
    <property type="entry name" value="Chaperone J-domain"/>
    <property type="match status" value="1"/>
</dbReference>